<evidence type="ECO:0000313" key="3">
    <source>
        <dbReference type="Proteomes" id="UP001066276"/>
    </source>
</evidence>
<feature type="region of interest" description="Disordered" evidence="1">
    <location>
        <begin position="120"/>
        <end position="149"/>
    </location>
</feature>
<proteinExistence type="predicted"/>
<evidence type="ECO:0000256" key="1">
    <source>
        <dbReference type="SAM" id="MobiDB-lite"/>
    </source>
</evidence>
<keyword evidence="3" id="KW-1185">Reference proteome</keyword>
<evidence type="ECO:0000313" key="2">
    <source>
        <dbReference type="EMBL" id="KAJ1110912.1"/>
    </source>
</evidence>
<dbReference type="Proteomes" id="UP001066276">
    <property type="component" value="Chromosome 9"/>
</dbReference>
<name>A0AAV7N8L4_PLEWA</name>
<dbReference type="AlphaFoldDB" id="A0AAV7N8L4"/>
<protein>
    <recommendedName>
        <fullName evidence="4">DUF5641 domain-containing protein</fullName>
    </recommendedName>
</protein>
<gene>
    <name evidence="2" type="ORF">NDU88_008258</name>
</gene>
<accession>A0AAV7N8L4</accession>
<reference evidence="2" key="1">
    <citation type="journal article" date="2022" name="bioRxiv">
        <title>Sequencing and chromosome-scale assembly of the giantPleurodeles waltlgenome.</title>
        <authorList>
            <person name="Brown T."/>
            <person name="Elewa A."/>
            <person name="Iarovenko S."/>
            <person name="Subramanian E."/>
            <person name="Araus A.J."/>
            <person name="Petzold A."/>
            <person name="Susuki M."/>
            <person name="Suzuki K.-i.T."/>
            <person name="Hayashi T."/>
            <person name="Toyoda A."/>
            <person name="Oliveira C."/>
            <person name="Osipova E."/>
            <person name="Leigh N.D."/>
            <person name="Simon A."/>
            <person name="Yun M.H."/>
        </authorList>
    </citation>
    <scope>NUCLEOTIDE SEQUENCE</scope>
    <source>
        <strain evidence="2">20211129_DDA</strain>
        <tissue evidence="2">Liver</tissue>
    </source>
</reference>
<comment type="caution">
    <text evidence="2">The sequence shown here is derived from an EMBL/GenBank/DDBJ whole genome shotgun (WGS) entry which is preliminary data.</text>
</comment>
<feature type="compositionally biased region" description="Acidic residues" evidence="1">
    <location>
        <begin position="133"/>
        <end position="145"/>
    </location>
</feature>
<sequence>MNRLVCDTIPHHEGYSVLRDQVAGKLRQRCICNDSISHQRWAKSQVIQVGDLVLVKNHRAWGKFRIPFEPVLWKVSRVKGTLITAHEVSASLARNVSFFKRYLSMESVLEEEINDSPDSIVSPGAVGLSDSTVGEDPDQVTDDNGAEVPDTMMATSTYLGHVKKGTT</sequence>
<dbReference type="EMBL" id="JANPWB010000013">
    <property type="protein sequence ID" value="KAJ1110912.1"/>
    <property type="molecule type" value="Genomic_DNA"/>
</dbReference>
<organism evidence="2 3">
    <name type="scientific">Pleurodeles waltl</name>
    <name type="common">Iberian ribbed newt</name>
    <dbReference type="NCBI Taxonomy" id="8319"/>
    <lineage>
        <taxon>Eukaryota</taxon>
        <taxon>Metazoa</taxon>
        <taxon>Chordata</taxon>
        <taxon>Craniata</taxon>
        <taxon>Vertebrata</taxon>
        <taxon>Euteleostomi</taxon>
        <taxon>Amphibia</taxon>
        <taxon>Batrachia</taxon>
        <taxon>Caudata</taxon>
        <taxon>Salamandroidea</taxon>
        <taxon>Salamandridae</taxon>
        <taxon>Pleurodelinae</taxon>
        <taxon>Pleurodeles</taxon>
    </lineage>
</organism>
<evidence type="ECO:0008006" key="4">
    <source>
        <dbReference type="Google" id="ProtNLM"/>
    </source>
</evidence>